<dbReference type="PANTHER" id="PTHR48090:SF7">
    <property type="entry name" value="RFBJ PROTEIN"/>
    <property type="match status" value="1"/>
</dbReference>
<name>A0A6M2BYS6_9GAMM</name>
<dbReference type="InterPro" id="IPR029044">
    <property type="entry name" value="Nucleotide-diphossugar_trans"/>
</dbReference>
<keyword evidence="1" id="KW-0812">Transmembrane</keyword>
<sequence>MKLIIQIPCLNEAESLPVTLAALPRSIAGCSSVEWLVIDDGSSDDTSAVAHRCGVEHVVRHPVNRGLAAAFMTGLDAAVARGADIIVNTDADNQYDARDIETLVQPIIKGEAEFVIGARPIATIRHFSWIKRALQKLGSTVVRIASRTTVADAPSGFRAMTRNVALRLNVFNTYTYTLETIIQAGRSNIRVASVAIRTNQDMRPSRLVKNIAQYVMRSLGTIVRIFATYRPMLFFWILGGLFTLAGLVSGVRFLAYMATGHGAGHVQSVILSTLCVTLGFLLFMLGFLADLIATNRRLLERIEWRIRKLELSLPSSSQNSSNLP</sequence>
<dbReference type="RefSeq" id="WP_166261533.1">
    <property type="nucleotide sequence ID" value="NZ_JAAMOW010000012.1"/>
</dbReference>
<dbReference type="InterPro" id="IPR001173">
    <property type="entry name" value="Glyco_trans_2-like"/>
</dbReference>
<keyword evidence="3" id="KW-0808">Transferase</keyword>
<reference evidence="3 4" key="1">
    <citation type="journal article" date="2014" name="Int. J. Syst. Evol. Microbiol.">
        <title>Solimonas terrae sp. nov., isolated from soil.</title>
        <authorList>
            <person name="Kim S.J."/>
            <person name="Moon J.Y."/>
            <person name="Weon H.Y."/>
            <person name="Ahn J.H."/>
            <person name="Chen W.M."/>
            <person name="Kwon S.W."/>
        </authorList>
    </citation>
    <scope>NUCLEOTIDE SEQUENCE [LARGE SCALE GENOMIC DNA]</scope>
    <source>
        <strain evidence="3 4">KIS83-12</strain>
    </source>
</reference>
<feature type="transmembrane region" description="Helical" evidence="1">
    <location>
        <begin position="269"/>
        <end position="293"/>
    </location>
</feature>
<evidence type="ECO:0000259" key="2">
    <source>
        <dbReference type="Pfam" id="PF00535"/>
    </source>
</evidence>
<protein>
    <submittedName>
        <fullName evidence="3">Glycosyltransferase family 2 protein</fullName>
    </submittedName>
</protein>
<dbReference type="PANTHER" id="PTHR48090">
    <property type="entry name" value="UNDECAPRENYL-PHOSPHATE 4-DEOXY-4-FORMAMIDO-L-ARABINOSE TRANSFERASE-RELATED"/>
    <property type="match status" value="1"/>
</dbReference>
<dbReference type="CDD" id="cd04179">
    <property type="entry name" value="DPM_DPG-synthase_like"/>
    <property type="match status" value="1"/>
</dbReference>
<proteinExistence type="predicted"/>
<evidence type="ECO:0000313" key="3">
    <source>
        <dbReference type="EMBL" id="NGY06969.1"/>
    </source>
</evidence>
<evidence type="ECO:0000313" key="4">
    <source>
        <dbReference type="Proteomes" id="UP000472676"/>
    </source>
</evidence>
<dbReference type="InterPro" id="IPR050256">
    <property type="entry name" value="Glycosyltransferase_2"/>
</dbReference>
<feature type="transmembrane region" description="Helical" evidence="1">
    <location>
        <begin position="233"/>
        <end position="257"/>
    </location>
</feature>
<dbReference type="Gene3D" id="3.90.550.10">
    <property type="entry name" value="Spore Coat Polysaccharide Biosynthesis Protein SpsA, Chain A"/>
    <property type="match status" value="1"/>
</dbReference>
<feature type="domain" description="Glycosyltransferase 2-like" evidence="2">
    <location>
        <begin position="7"/>
        <end position="164"/>
    </location>
</feature>
<dbReference type="GO" id="GO:0016740">
    <property type="term" value="F:transferase activity"/>
    <property type="evidence" value="ECO:0007669"/>
    <property type="project" value="UniProtKB-KW"/>
</dbReference>
<gene>
    <name evidence="3" type="ORF">G7Y85_19515</name>
</gene>
<dbReference type="SUPFAM" id="SSF53448">
    <property type="entry name" value="Nucleotide-diphospho-sugar transferases"/>
    <property type="match status" value="1"/>
</dbReference>
<evidence type="ECO:0000256" key="1">
    <source>
        <dbReference type="SAM" id="Phobius"/>
    </source>
</evidence>
<organism evidence="3 4">
    <name type="scientific">Solimonas terrae</name>
    <dbReference type="NCBI Taxonomy" id="1396819"/>
    <lineage>
        <taxon>Bacteria</taxon>
        <taxon>Pseudomonadati</taxon>
        <taxon>Pseudomonadota</taxon>
        <taxon>Gammaproteobacteria</taxon>
        <taxon>Nevskiales</taxon>
        <taxon>Nevskiaceae</taxon>
        <taxon>Solimonas</taxon>
    </lineage>
</organism>
<dbReference type="Pfam" id="PF00535">
    <property type="entry name" value="Glycos_transf_2"/>
    <property type="match status" value="1"/>
</dbReference>
<comment type="caution">
    <text evidence="3">The sequence shown here is derived from an EMBL/GenBank/DDBJ whole genome shotgun (WGS) entry which is preliminary data.</text>
</comment>
<dbReference type="AlphaFoldDB" id="A0A6M2BYS6"/>
<accession>A0A6M2BYS6</accession>
<dbReference type="EMBL" id="JAAMOW010000012">
    <property type="protein sequence ID" value="NGY06969.1"/>
    <property type="molecule type" value="Genomic_DNA"/>
</dbReference>
<keyword evidence="1" id="KW-1133">Transmembrane helix</keyword>
<keyword evidence="1" id="KW-0472">Membrane</keyword>
<dbReference type="Proteomes" id="UP000472676">
    <property type="component" value="Unassembled WGS sequence"/>
</dbReference>
<keyword evidence="4" id="KW-1185">Reference proteome</keyword>